<protein>
    <submittedName>
        <fullName evidence="2">Uncharacterized protein</fullName>
    </submittedName>
</protein>
<keyword evidence="1" id="KW-1133">Transmembrane helix</keyword>
<keyword evidence="1" id="KW-0472">Membrane</keyword>
<evidence type="ECO:0000313" key="2">
    <source>
        <dbReference type="EMBL" id="OBX28308.1"/>
    </source>
</evidence>
<feature type="transmembrane region" description="Helical" evidence="1">
    <location>
        <begin position="88"/>
        <end position="107"/>
    </location>
</feature>
<gene>
    <name evidence="2" type="ORF">A9J31_07040</name>
</gene>
<name>A0A1A7RA16_9GAMM</name>
<feature type="transmembrane region" description="Helical" evidence="1">
    <location>
        <begin position="30"/>
        <end position="47"/>
    </location>
</feature>
<dbReference type="AlphaFoldDB" id="A0A1A7RA16"/>
<dbReference type="EMBL" id="LZDS01000026">
    <property type="protein sequence ID" value="OBX28308.1"/>
    <property type="molecule type" value="Genomic_DNA"/>
</dbReference>
<keyword evidence="1" id="KW-0812">Transmembrane</keyword>
<dbReference type="Proteomes" id="UP000185753">
    <property type="component" value="Unassembled WGS sequence"/>
</dbReference>
<feature type="transmembrane region" description="Helical" evidence="1">
    <location>
        <begin position="7"/>
        <end position="24"/>
    </location>
</feature>
<evidence type="ECO:0000256" key="1">
    <source>
        <dbReference type="SAM" id="Phobius"/>
    </source>
</evidence>
<comment type="caution">
    <text evidence="2">The sequence shown here is derived from an EMBL/GenBank/DDBJ whole genome shotgun (WGS) entry which is preliminary data.</text>
</comment>
<evidence type="ECO:0000313" key="3">
    <source>
        <dbReference type="Proteomes" id="UP000185753"/>
    </source>
</evidence>
<sequence length="111" mass="13162">MHKFWKIFIGLNIFGFIISISNFFFMLFYPIIFCINSASSLLIYIIFRFIKKHKVNNFLNILFSTILVIFLNILISYTFFSLDKMSQIMIYASIIYLCFQLLMIVLLEAAL</sequence>
<feature type="transmembrane region" description="Helical" evidence="1">
    <location>
        <begin position="59"/>
        <end position="82"/>
    </location>
</feature>
<keyword evidence="3" id="KW-1185">Reference proteome</keyword>
<organism evidence="2 3">
    <name type="scientific">Acinetobacter gandensis</name>
    <dbReference type="NCBI Taxonomy" id="1443941"/>
    <lineage>
        <taxon>Bacteria</taxon>
        <taxon>Pseudomonadati</taxon>
        <taxon>Pseudomonadota</taxon>
        <taxon>Gammaproteobacteria</taxon>
        <taxon>Moraxellales</taxon>
        <taxon>Moraxellaceae</taxon>
        <taxon>Acinetobacter</taxon>
    </lineage>
</organism>
<proteinExistence type="predicted"/>
<accession>A0A1A7RA16</accession>
<reference evidence="3" key="1">
    <citation type="submission" date="2016-06" db="EMBL/GenBank/DDBJ databases">
        <authorList>
            <person name="Radolfova-Krizova L."/>
            <person name="Nemec A."/>
        </authorList>
    </citation>
    <scope>NUCLEOTIDE SEQUENCE [LARGE SCALE GENOMIC DNA]</scope>
    <source>
        <strain evidence="3">ANC 4275</strain>
    </source>
</reference>